<dbReference type="Proteomes" id="UP000185783">
    <property type="component" value="Unassembled WGS sequence"/>
</dbReference>
<dbReference type="PANTHER" id="PTHR46796:SF6">
    <property type="entry name" value="ARAC SUBFAMILY"/>
    <property type="match status" value="1"/>
</dbReference>
<name>A0A1U7JGB5_9HYPH</name>
<evidence type="ECO:0000313" key="5">
    <source>
        <dbReference type="EMBL" id="OKL43790.1"/>
    </source>
</evidence>
<dbReference type="SMART" id="SM00342">
    <property type="entry name" value="HTH_ARAC"/>
    <property type="match status" value="1"/>
</dbReference>
<evidence type="ECO:0000256" key="1">
    <source>
        <dbReference type="ARBA" id="ARBA00023015"/>
    </source>
</evidence>
<dbReference type="InterPro" id="IPR018060">
    <property type="entry name" value="HTH_AraC"/>
</dbReference>
<reference evidence="5 6" key="1">
    <citation type="submission" date="2016-03" db="EMBL/GenBank/DDBJ databases">
        <title>Genome sequence of Nesiotobacter sp. nov., a moderately halophilic alphaproteobacterium isolated from the Yellow Sea, China.</title>
        <authorList>
            <person name="Zhang G."/>
            <person name="Zhang R."/>
        </authorList>
    </citation>
    <scope>NUCLEOTIDE SEQUENCE [LARGE SCALE GENOMIC DNA]</scope>
    <source>
        <strain evidence="5 6">WB1-6</strain>
    </source>
</reference>
<evidence type="ECO:0000256" key="2">
    <source>
        <dbReference type="ARBA" id="ARBA00023125"/>
    </source>
</evidence>
<proteinExistence type="predicted"/>
<feature type="domain" description="HTH araC/xylS-type" evidence="4">
    <location>
        <begin position="220"/>
        <end position="318"/>
    </location>
</feature>
<evidence type="ECO:0000313" key="6">
    <source>
        <dbReference type="Proteomes" id="UP000185783"/>
    </source>
</evidence>
<keyword evidence="3" id="KW-0804">Transcription</keyword>
<organism evidence="5 6">
    <name type="scientific">Pseudovibrio exalbescens</name>
    <dbReference type="NCBI Taxonomy" id="197461"/>
    <lineage>
        <taxon>Bacteria</taxon>
        <taxon>Pseudomonadati</taxon>
        <taxon>Pseudomonadota</taxon>
        <taxon>Alphaproteobacteria</taxon>
        <taxon>Hyphomicrobiales</taxon>
        <taxon>Stappiaceae</taxon>
        <taxon>Pseudovibrio</taxon>
    </lineage>
</organism>
<dbReference type="Pfam" id="PF12833">
    <property type="entry name" value="HTH_18"/>
    <property type="match status" value="1"/>
</dbReference>
<dbReference type="PANTHER" id="PTHR46796">
    <property type="entry name" value="HTH-TYPE TRANSCRIPTIONAL ACTIVATOR RHAS-RELATED"/>
    <property type="match status" value="1"/>
</dbReference>
<dbReference type="STRING" id="197461.A3843_11775"/>
<dbReference type="SUPFAM" id="SSF46689">
    <property type="entry name" value="Homeodomain-like"/>
    <property type="match status" value="1"/>
</dbReference>
<dbReference type="InterPro" id="IPR009057">
    <property type="entry name" value="Homeodomain-like_sf"/>
</dbReference>
<dbReference type="InterPro" id="IPR020449">
    <property type="entry name" value="Tscrpt_reg_AraC-type_HTH"/>
</dbReference>
<evidence type="ECO:0000256" key="3">
    <source>
        <dbReference type="ARBA" id="ARBA00023163"/>
    </source>
</evidence>
<dbReference type="PROSITE" id="PS01124">
    <property type="entry name" value="HTH_ARAC_FAMILY_2"/>
    <property type="match status" value="1"/>
</dbReference>
<dbReference type="EMBL" id="LVVZ01000018">
    <property type="protein sequence ID" value="OKL43790.1"/>
    <property type="molecule type" value="Genomic_DNA"/>
</dbReference>
<protein>
    <recommendedName>
        <fullName evidence="4">HTH araC/xylS-type domain-containing protein</fullName>
    </recommendedName>
</protein>
<dbReference type="AlphaFoldDB" id="A0A1U7JGB5"/>
<dbReference type="Gene3D" id="1.10.10.60">
    <property type="entry name" value="Homeodomain-like"/>
    <property type="match status" value="1"/>
</dbReference>
<gene>
    <name evidence="5" type="ORF">A3843_11775</name>
</gene>
<keyword evidence="2" id="KW-0238">DNA-binding</keyword>
<dbReference type="InterPro" id="IPR018062">
    <property type="entry name" value="HTH_AraC-typ_CS"/>
</dbReference>
<keyword evidence="6" id="KW-1185">Reference proteome</keyword>
<evidence type="ECO:0000259" key="4">
    <source>
        <dbReference type="PROSITE" id="PS01124"/>
    </source>
</evidence>
<dbReference type="InterPro" id="IPR050204">
    <property type="entry name" value="AraC_XylS_family_regulators"/>
</dbReference>
<accession>A0A1U7JGB5</accession>
<dbReference type="GO" id="GO:0003700">
    <property type="term" value="F:DNA-binding transcription factor activity"/>
    <property type="evidence" value="ECO:0007669"/>
    <property type="project" value="InterPro"/>
</dbReference>
<dbReference type="PROSITE" id="PS00041">
    <property type="entry name" value="HTH_ARAC_FAMILY_1"/>
    <property type="match status" value="1"/>
</dbReference>
<dbReference type="GO" id="GO:0043565">
    <property type="term" value="F:sequence-specific DNA binding"/>
    <property type="evidence" value="ECO:0007669"/>
    <property type="project" value="InterPro"/>
</dbReference>
<dbReference type="PRINTS" id="PR00032">
    <property type="entry name" value="HTHARAC"/>
</dbReference>
<keyword evidence="1" id="KW-0805">Transcription regulation</keyword>
<sequence length="336" mass="38173">MPLNDSFHMVSQSQLQRFDWRQWQAFHEQISGDVICSGPKHDLAAFAGGISGLFFNGVVLGDLRANAHSFQRSTQRIGKDGISFFYLQHFRKAFGSQIKAFKEIDDIRSGDLIFHDLTVPFETHHTDFEVSTLVFQRDILSAYVDVDRGYPSFRISKERAEHGLLVGLIEELRRTAPLMDRRAVSSVLRCLTELLANVLTPTCHQTPLVSEEGRHFLQMRAAHKLLQQHISDHTLSSTEVAKALGISRATVYRLFEPQGGVMQTLKRMRLARARQILVARPTLSIQRVAETCGFKNAHHFSRAFKQEFDSSPGEYRKRSAANEGESASRYISWALR</sequence>
<comment type="caution">
    <text evidence="5">The sequence shown here is derived from an EMBL/GenBank/DDBJ whole genome shotgun (WGS) entry which is preliminary data.</text>
</comment>